<feature type="compositionally biased region" description="Basic and acidic residues" evidence="3">
    <location>
        <begin position="177"/>
        <end position="214"/>
    </location>
</feature>
<dbReference type="GO" id="GO:0000278">
    <property type="term" value="P:mitotic cell cycle"/>
    <property type="evidence" value="ECO:0007669"/>
    <property type="project" value="TreeGrafter"/>
</dbReference>
<dbReference type="GO" id="GO:0003677">
    <property type="term" value="F:DNA binding"/>
    <property type="evidence" value="ECO:0007669"/>
    <property type="project" value="InterPro"/>
</dbReference>
<dbReference type="CDD" id="cd08767">
    <property type="entry name" value="Cdt1_c"/>
    <property type="match status" value="1"/>
</dbReference>
<feature type="compositionally biased region" description="Basic and acidic residues" evidence="3">
    <location>
        <begin position="56"/>
        <end position="70"/>
    </location>
</feature>
<dbReference type="GO" id="GO:0071163">
    <property type="term" value="P:DNA replication preinitiation complex assembly"/>
    <property type="evidence" value="ECO:0007669"/>
    <property type="project" value="InterPro"/>
</dbReference>
<feature type="compositionally biased region" description="Polar residues" evidence="3">
    <location>
        <begin position="631"/>
        <end position="646"/>
    </location>
</feature>
<dbReference type="SUPFAM" id="SSF46785">
    <property type="entry name" value="Winged helix' DNA-binding domain"/>
    <property type="match status" value="1"/>
</dbReference>
<feature type="compositionally biased region" description="Basic and acidic residues" evidence="3">
    <location>
        <begin position="157"/>
        <end position="169"/>
    </location>
</feature>
<dbReference type="PANTHER" id="PTHR28637:SF1">
    <property type="entry name" value="DNA REPLICATION FACTOR CDT1"/>
    <property type="match status" value="1"/>
</dbReference>
<accession>A0A2H5AAF8</accession>
<evidence type="ECO:0000259" key="4">
    <source>
        <dbReference type="SMART" id="SM01075"/>
    </source>
</evidence>
<dbReference type="CDD" id="cd08674">
    <property type="entry name" value="Cdt1_m"/>
    <property type="match status" value="1"/>
</dbReference>
<feature type="compositionally biased region" description="Basic and acidic residues" evidence="3">
    <location>
        <begin position="290"/>
        <end position="309"/>
    </location>
</feature>
<name>A0A2H5AAF8_PLADU</name>
<dbReference type="GO" id="GO:0000076">
    <property type="term" value="P:DNA replication checkpoint signaling"/>
    <property type="evidence" value="ECO:0007669"/>
    <property type="project" value="TreeGrafter"/>
</dbReference>
<dbReference type="InterPro" id="IPR038090">
    <property type="entry name" value="Cdt1_C_WH_dom_sf"/>
</dbReference>
<feature type="compositionally biased region" description="Low complexity" evidence="3">
    <location>
        <begin position="279"/>
        <end position="289"/>
    </location>
</feature>
<dbReference type="GO" id="GO:0005634">
    <property type="term" value="C:nucleus"/>
    <property type="evidence" value="ECO:0007669"/>
    <property type="project" value="TreeGrafter"/>
</dbReference>
<dbReference type="InterPro" id="IPR032054">
    <property type="entry name" value="Cdt1_C"/>
</dbReference>
<feature type="region of interest" description="Disordered" evidence="3">
    <location>
        <begin position="1"/>
        <end position="309"/>
    </location>
</feature>
<sequence length="778" mass="86881">MAQTSVTNFFASRKRGADIHASKRRKVQRLTQDVETENVSVSEQANAELQSSRPAGKGDLKVPELQKNEVGEDSSTATKPSTRKSAPRATKTRKASISTRSSQRSKTKAAASAGQKDITQFLSSILESDDQTKDVLPEPEPTAAIDDHSSSPPCTPTKRESAEVPEKQGQKRSRPSIRKDLFSVKTPDAYDFKQYAEKPEEKDRLVMKGRRLSEEGTSSANLGILPEANEKTVRIKGKEAVKEKSKSKEKEIVKESKSKSKSKDSVKEGKISTKKTTKSAEVSESSSASAEKEVTKSKRQSKKVDLADKMESIRELMSTKDVPAPSNNIMDQLNEKVSAVKQKGSLSKKLPGNKLEELKQKLMQHNKQKKEVEVIKESRKGKELSMPKAPAYERFHNLAQPLPPSLTLPFKFKALLEKFQNTDTIMGMLHKRNELCTFSKLKAAVQNLSKRAFEESMLAQIKTVYPNAYVFRQEKGIPVFGKGRTSNYQLTVEANLTDDMKGYLCKSKADEVDANGKPFLSATRMLERRSVFHRNLLEIVKKHHKEFLNNLPKPLSIPDDKLTRWHPAFKVDEVPDVPLSDLPAPPDVKKFSSASEVLQHAAINNNRMKAALEKVAEEANLKNIEKGSPKSPAQNLPVSSSPVKSNTQLSGVSMSLLERIRAKEAKKMEANLTRTPAEEKRLQMMSRLPDIIRIVRTVFVTNKKPALPLDEAIARIMDSYRSSIGTAEAEKHVRLMVELIPDWISIVKIKAGEYIKIDKNKELTGVVNKVNKILQEAK</sequence>
<dbReference type="GO" id="GO:0070182">
    <property type="term" value="F:DNA polymerase binding"/>
    <property type="evidence" value="ECO:0007669"/>
    <property type="project" value="TreeGrafter"/>
</dbReference>
<feature type="compositionally biased region" description="Polar residues" evidence="3">
    <location>
        <begin position="29"/>
        <end position="53"/>
    </location>
</feature>
<feature type="compositionally biased region" description="Basic residues" evidence="3">
    <location>
        <begin position="81"/>
        <end position="94"/>
    </location>
</feature>
<evidence type="ECO:0000256" key="3">
    <source>
        <dbReference type="SAM" id="MobiDB-lite"/>
    </source>
</evidence>
<feature type="compositionally biased region" description="Polar residues" evidence="3">
    <location>
        <begin position="95"/>
        <end position="104"/>
    </location>
</feature>
<keyword evidence="2" id="KW-0131">Cell cycle</keyword>
<evidence type="ECO:0000313" key="5">
    <source>
        <dbReference type="EMBL" id="AUG68262.1"/>
    </source>
</evidence>
<dbReference type="PANTHER" id="PTHR28637">
    <property type="entry name" value="DNA REPLICATION FACTOR CDT1"/>
    <property type="match status" value="1"/>
</dbReference>
<evidence type="ECO:0000256" key="2">
    <source>
        <dbReference type="ARBA" id="ARBA00023306"/>
    </source>
</evidence>
<protein>
    <submittedName>
        <fullName evidence="5">Cdt1</fullName>
    </submittedName>
</protein>
<evidence type="ECO:0000256" key="1">
    <source>
        <dbReference type="ARBA" id="ARBA00008356"/>
    </source>
</evidence>
<dbReference type="AlphaFoldDB" id="A0A2H5AAF8"/>
<comment type="similarity">
    <text evidence="1">Belongs to the Cdt1 family.</text>
</comment>
<dbReference type="Pfam" id="PF08839">
    <property type="entry name" value="CDT1"/>
    <property type="match status" value="1"/>
</dbReference>
<dbReference type="InterPro" id="IPR014939">
    <property type="entry name" value="CDT1_Gemini-bd-like"/>
</dbReference>
<dbReference type="EMBL" id="MF614951">
    <property type="protein sequence ID" value="AUG68262.1"/>
    <property type="molecule type" value="mRNA"/>
</dbReference>
<feature type="domain" description="CDT1 Geminin-binding" evidence="4">
    <location>
        <begin position="408"/>
        <end position="584"/>
    </location>
</feature>
<dbReference type="InterPro" id="IPR045173">
    <property type="entry name" value="Cdt1"/>
</dbReference>
<dbReference type="Pfam" id="PF16679">
    <property type="entry name" value="CDT1_C"/>
    <property type="match status" value="1"/>
</dbReference>
<feature type="region of interest" description="Disordered" evidence="3">
    <location>
        <begin position="623"/>
        <end position="646"/>
    </location>
</feature>
<feature type="compositionally biased region" description="Polar residues" evidence="3">
    <location>
        <begin position="117"/>
        <end position="126"/>
    </location>
</feature>
<proteinExistence type="evidence at transcript level"/>
<feature type="compositionally biased region" description="Polar residues" evidence="3">
    <location>
        <begin position="1"/>
        <end position="10"/>
    </location>
</feature>
<dbReference type="Gene3D" id="1.10.10.1420">
    <property type="entry name" value="DNA replication factor Cdt1, C-terminal WH domain"/>
    <property type="match status" value="1"/>
</dbReference>
<dbReference type="GO" id="GO:0030174">
    <property type="term" value="P:regulation of DNA-templated DNA replication initiation"/>
    <property type="evidence" value="ECO:0007669"/>
    <property type="project" value="InterPro"/>
</dbReference>
<gene>
    <name evidence="5" type="primary">cdt1</name>
</gene>
<dbReference type="SMART" id="SM01075">
    <property type="entry name" value="CDT1"/>
    <property type="match status" value="1"/>
</dbReference>
<feature type="compositionally biased region" description="Basic and acidic residues" evidence="3">
    <location>
        <begin position="228"/>
        <end position="271"/>
    </location>
</feature>
<organism evidence="5">
    <name type="scientific">Platynereis dumerilii</name>
    <name type="common">Dumeril's clam worm</name>
    <dbReference type="NCBI Taxonomy" id="6359"/>
    <lineage>
        <taxon>Eukaryota</taxon>
        <taxon>Metazoa</taxon>
        <taxon>Spiralia</taxon>
        <taxon>Lophotrochozoa</taxon>
        <taxon>Annelida</taxon>
        <taxon>Polychaeta</taxon>
        <taxon>Errantia</taxon>
        <taxon>Phyllodocida</taxon>
        <taxon>Nereididae</taxon>
        <taxon>Platynereis</taxon>
    </lineage>
</organism>
<reference evidence="5" key="1">
    <citation type="journal article" date="2017" name="Elife">
        <title>Cell lineage and cell cycling analyses of the 4d micromere using live imaging in the marine annelid Platynereis dumerilii.</title>
        <authorList>
            <person name="Ozpolat B.D."/>
            <person name="Handberg-Thorsager M."/>
            <person name="Vervoort M."/>
            <person name="Balavoine G."/>
        </authorList>
    </citation>
    <scope>NUCLEOTIDE SEQUENCE</scope>
</reference>
<dbReference type="InterPro" id="IPR036390">
    <property type="entry name" value="WH_DNA-bd_sf"/>
</dbReference>